<accession>A0ABQ4DNN8</accession>
<evidence type="ECO:0000256" key="1">
    <source>
        <dbReference type="SAM" id="MobiDB-lite"/>
    </source>
</evidence>
<name>A0ABQ4DNN8_9CELL</name>
<sequence>MSEPQQGGPAIDAGPAPVGGAARATAYGTAGPQATVDDAPVTGDDAVDEALRRLSDLAGQDLRQQVAVFEDVHGALQDRLADSEG</sequence>
<proteinExistence type="predicted"/>
<keyword evidence="3" id="KW-1185">Reference proteome</keyword>
<dbReference type="EMBL" id="BONP01000018">
    <property type="protein sequence ID" value="GIG40962.1"/>
    <property type="molecule type" value="Genomic_DNA"/>
</dbReference>
<feature type="compositionally biased region" description="Low complexity" evidence="1">
    <location>
        <begin position="7"/>
        <end position="31"/>
    </location>
</feature>
<protein>
    <submittedName>
        <fullName evidence="2">Uncharacterized protein</fullName>
    </submittedName>
</protein>
<evidence type="ECO:0000313" key="3">
    <source>
        <dbReference type="Proteomes" id="UP000614741"/>
    </source>
</evidence>
<gene>
    <name evidence="2" type="ORF">Cph01nite_27240</name>
</gene>
<comment type="caution">
    <text evidence="2">The sequence shown here is derived from an EMBL/GenBank/DDBJ whole genome shotgun (WGS) entry which is preliminary data.</text>
</comment>
<dbReference type="Proteomes" id="UP000614741">
    <property type="component" value="Unassembled WGS sequence"/>
</dbReference>
<reference evidence="2 3" key="1">
    <citation type="submission" date="2021-01" db="EMBL/GenBank/DDBJ databases">
        <title>Whole genome shotgun sequence of Cellulomonas phragmiteti NBRC 110785.</title>
        <authorList>
            <person name="Komaki H."/>
            <person name="Tamura T."/>
        </authorList>
    </citation>
    <scope>NUCLEOTIDE SEQUENCE [LARGE SCALE GENOMIC DNA]</scope>
    <source>
        <strain evidence="2 3">NBRC 110785</strain>
    </source>
</reference>
<evidence type="ECO:0000313" key="2">
    <source>
        <dbReference type="EMBL" id="GIG40962.1"/>
    </source>
</evidence>
<dbReference type="RefSeq" id="WP_203675269.1">
    <property type="nucleotide sequence ID" value="NZ_BONP01000018.1"/>
</dbReference>
<organism evidence="2 3">
    <name type="scientific">Cellulomonas phragmiteti</name>
    <dbReference type="NCBI Taxonomy" id="478780"/>
    <lineage>
        <taxon>Bacteria</taxon>
        <taxon>Bacillati</taxon>
        <taxon>Actinomycetota</taxon>
        <taxon>Actinomycetes</taxon>
        <taxon>Micrococcales</taxon>
        <taxon>Cellulomonadaceae</taxon>
        <taxon>Cellulomonas</taxon>
    </lineage>
</organism>
<feature type="region of interest" description="Disordered" evidence="1">
    <location>
        <begin position="1"/>
        <end position="43"/>
    </location>
</feature>